<evidence type="ECO:0000259" key="1">
    <source>
        <dbReference type="Pfam" id="PF24623"/>
    </source>
</evidence>
<dbReference type="Pfam" id="PF24623">
    <property type="entry name" value="Phage_zn_bind_8"/>
    <property type="match status" value="1"/>
</dbReference>
<gene>
    <name evidence="2" type="ORF">ACFP2V_37365</name>
</gene>
<name>A0ABW0XY11_9ACTN</name>
<accession>A0ABW0XY11</accession>
<comment type="caution">
    <text evidence="2">The sequence shown here is derived from an EMBL/GenBank/DDBJ whole genome shotgun (WGS) entry which is preliminary data.</text>
</comment>
<dbReference type="Proteomes" id="UP001596183">
    <property type="component" value="Unassembled WGS sequence"/>
</dbReference>
<sequence>MKTDPHRLAAAHHCPMSTCQAPAGSPCRTTAGKAALKYRTARFQLVAALHSEPHVATPAVRHPGSQWTALPAAKPAATSTPMEVRLGYARQPGMRRVRPRA</sequence>
<protein>
    <recommendedName>
        <fullName evidence="1">DNA-binding phage zinc finger domain-containing protein</fullName>
    </recommendedName>
</protein>
<proteinExistence type="predicted"/>
<evidence type="ECO:0000313" key="2">
    <source>
        <dbReference type="EMBL" id="MFC5675522.1"/>
    </source>
</evidence>
<keyword evidence="3" id="KW-1185">Reference proteome</keyword>
<organism evidence="2 3">
    <name type="scientific">Streptomyces incanus</name>
    <dbReference type="NCBI Taxonomy" id="887453"/>
    <lineage>
        <taxon>Bacteria</taxon>
        <taxon>Bacillati</taxon>
        <taxon>Actinomycetota</taxon>
        <taxon>Actinomycetes</taxon>
        <taxon>Kitasatosporales</taxon>
        <taxon>Streptomycetaceae</taxon>
        <taxon>Streptomyces</taxon>
    </lineage>
</organism>
<evidence type="ECO:0000313" key="3">
    <source>
        <dbReference type="Proteomes" id="UP001596183"/>
    </source>
</evidence>
<dbReference type="RefSeq" id="WP_381220766.1">
    <property type="nucleotide sequence ID" value="NZ_JBHSPC010000166.1"/>
</dbReference>
<dbReference type="EMBL" id="JBHSPC010000166">
    <property type="protein sequence ID" value="MFC5675522.1"/>
    <property type="molecule type" value="Genomic_DNA"/>
</dbReference>
<feature type="domain" description="DNA-binding phage zinc finger" evidence="1">
    <location>
        <begin position="7"/>
        <end position="58"/>
    </location>
</feature>
<dbReference type="InterPro" id="IPR056911">
    <property type="entry name" value="Phage_Znf_bind_put"/>
</dbReference>
<reference evidence="3" key="1">
    <citation type="journal article" date="2019" name="Int. J. Syst. Evol. Microbiol.">
        <title>The Global Catalogue of Microorganisms (GCM) 10K type strain sequencing project: providing services to taxonomists for standard genome sequencing and annotation.</title>
        <authorList>
            <consortium name="The Broad Institute Genomics Platform"/>
            <consortium name="The Broad Institute Genome Sequencing Center for Infectious Disease"/>
            <person name="Wu L."/>
            <person name="Ma J."/>
        </authorList>
    </citation>
    <scope>NUCLEOTIDE SEQUENCE [LARGE SCALE GENOMIC DNA]</scope>
    <source>
        <strain evidence="3">JCM 13852</strain>
    </source>
</reference>